<evidence type="ECO:0000256" key="5">
    <source>
        <dbReference type="ARBA" id="ARBA00022842"/>
    </source>
</evidence>
<dbReference type="GO" id="GO:0008299">
    <property type="term" value="P:isoprenoid biosynthetic process"/>
    <property type="evidence" value="ECO:0007669"/>
    <property type="project" value="InterPro"/>
</dbReference>
<dbReference type="OrthoDB" id="106922at2157"/>
<protein>
    <submittedName>
        <fullName evidence="7">Polyprenyl synthetase family protein</fullName>
    </submittedName>
</protein>
<evidence type="ECO:0000313" key="8">
    <source>
        <dbReference type="Proteomes" id="UP000277582"/>
    </source>
</evidence>
<comment type="cofactor">
    <cofactor evidence="1">
        <name>Mg(2+)</name>
        <dbReference type="ChEBI" id="CHEBI:18420"/>
    </cofactor>
</comment>
<dbReference type="InterPro" id="IPR033749">
    <property type="entry name" value="Polyprenyl_synt_CS"/>
</dbReference>
<keyword evidence="3 6" id="KW-0808">Transferase</keyword>
<gene>
    <name evidence="7" type="ORF">D6D85_04610</name>
</gene>
<evidence type="ECO:0000256" key="4">
    <source>
        <dbReference type="ARBA" id="ARBA00022723"/>
    </source>
</evidence>
<dbReference type="GO" id="GO:0046872">
    <property type="term" value="F:metal ion binding"/>
    <property type="evidence" value="ECO:0007669"/>
    <property type="project" value="UniProtKB-KW"/>
</dbReference>
<dbReference type="CDD" id="cd00685">
    <property type="entry name" value="Trans_IPPS_HT"/>
    <property type="match status" value="1"/>
</dbReference>
<keyword evidence="8" id="KW-1185">Reference proteome</keyword>
<evidence type="ECO:0000256" key="3">
    <source>
        <dbReference type="ARBA" id="ARBA00022679"/>
    </source>
</evidence>
<keyword evidence="4" id="KW-0479">Metal-binding</keyword>
<evidence type="ECO:0000256" key="1">
    <source>
        <dbReference type="ARBA" id="ARBA00001946"/>
    </source>
</evidence>
<dbReference type="Pfam" id="PF00348">
    <property type="entry name" value="polyprenyl_synt"/>
    <property type="match status" value="1"/>
</dbReference>
<dbReference type="GO" id="GO:0004659">
    <property type="term" value="F:prenyltransferase activity"/>
    <property type="evidence" value="ECO:0007669"/>
    <property type="project" value="InterPro"/>
</dbReference>
<dbReference type="PANTHER" id="PTHR12001">
    <property type="entry name" value="GERANYLGERANYL PYROPHOSPHATE SYNTHASE"/>
    <property type="match status" value="1"/>
</dbReference>
<reference evidence="7 8" key="1">
    <citation type="submission" date="2018-10" db="EMBL/GenBank/DDBJ databases">
        <title>Co-occurring genomic capacity for anaerobic methane metabolism and dissimilatory sulfite reduction discovered in the Korarchaeota.</title>
        <authorList>
            <person name="Mckay L.J."/>
            <person name="Dlakic M."/>
            <person name="Fields M.W."/>
            <person name="Delmont T.O."/>
            <person name="Eren A.M."/>
            <person name="Jay Z.J."/>
            <person name="Klingelsmith K.B."/>
            <person name="Rusch D.B."/>
            <person name="Inskeep W.P."/>
        </authorList>
    </citation>
    <scope>NUCLEOTIDE SEQUENCE [LARGE SCALE GENOMIC DNA]</scope>
    <source>
        <strain evidence="7 8">MDKW</strain>
    </source>
</reference>
<organism evidence="7 8">
    <name type="scientific">Candidatus Methanodesulfokora washburnensis</name>
    <dbReference type="NCBI Taxonomy" id="2478471"/>
    <lineage>
        <taxon>Archaea</taxon>
        <taxon>Thermoproteota</taxon>
        <taxon>Candidatus Korarchaeia</taxon>
        <taxon>Candidatus Korarchaeia incertae sedis</taxon>
        <taxon>Candidatus Methanodesulfokora</taxon>
    </lineage>
</organism>
<dbReference type="Gene3D" id="1.10.600.10">
    <property type="entry name" value="Farnesyl Diphosphate Synthase"/>
    <property type="match status" value="1"/>
</dbReference>
<dbReference type="PANTHER" id="PTHR12001:SF85">
    <property type="entry name" value="SHORT CHAIN ISOPRENYL DIPHOSPHATE SYNTHASE"/>
    <property type="match status" value="1"/>
</dbReference>
<dbReference type="Proteomes" id="UP000277582">
    <property type="component" value="Unassembled WGS sequence"/>
</dbReference>
<dbReference type="SUPFAM" id="SSF48576">
    <property type="entry name" value="Terpenoid synthases"/>
    <property type="match status" value="1"/>
</dbReference>
<sequence>MIYSAQLEERVKELISPYVNRGSRALLNVLSEYRGSIFYEPLLEATRGGKMIRPVLLYLGNEIGGPRRDPDPAAAMVELLHTASLIHDDIIDGDQSRRGFPSFHRRYGLELSILIADFILSIVLRISSMYGCDISDIVAAATRLMSEKEAEESQLVRKKEIISFERYMDIIYGKTAILFETALRIGGMLSAKERLAEDLALIGRNMGLIYQMRDDLNDWERKEELSHLIDSSDPRTVISRKIDEIREETIYILEKLPSSRATEVLSLLFSYIST</sequence>
<dbReference type="SFLD" id="SFLDS00005">
    <property type="entry name" value="Isoprenoid_Synthase_Type_I"/>
    <property type="match status" value="1"/>
</dbReference>
<evidence type="ECO:0000256" key="6">
    <source>
        <dbReference type="RuleBase" id="RU004466"/>
    </source>
</evidence>
<evidence type="ECO:0000256" key="2">
    <source>
        <dbReference type="ARBA" id="ARBA00006706"/>
    </source>
</evidence>
<dbReference type="InterPro" id="IPR008949">
    <property type="entry name" value="Isoprenoid_synthase_dom_sf"/>
</dbReference>
<dbReference type="PROSITE" id="PS00444">
    <property type="entry name" value="POLYPRENYL_SYNTHASE_2"/>
    <property type="match status" value="1"/>
</dbReference>
<dbReference type="InterPro" id="IPR000092">
    <property type="entry name" value="Polyprenyl_synt"/>
</dbReference>
<comment type="caution">
    <text evidence="7">The sequence shown here is derived from an EMBL/GenBank/DDBJ whole genome shotgun (WGS) entry which is preliminary data.</text>
</comment>
<keyword evidence="5" id="KW-0460">Magnesium</keyword>
<proteinExistence type="inferred from homology"/>
<comment type="similarity">
    <text evidence="2 6">Belongs to the FPP/GGPP synthase family.</text>
</comment>
<accession>A0A3R9QY25</accession>
<evidence type="ECO:0000313" key="7">
    <source>
        <dbReference type="EMBL" id="RSN76237.1"/>
    </source>
</evidence>
<dbReference type="RefSeq" id="WP_125670860.1">
    <property type="nucleotide sequence ID" value="NZ_RCOS01000062.1"/>
</dbReference>
<dbReference type="PROSITE" id="PS00723">
    <property type="entry name" value="POLYPRENYL_SYNTHASE_1"/>
    <property type="match status" value="1"/>
</dbReference>
<dbReference type="EMBL" id="RCOS01000062">
    <property type="protein sequence ID" value="RSN76237.1"/>
    <property type="molecule type" value="Genomic_DNA"/>
</dbReference>
<dbReference type="AlphaFoldDB" id="A0A3R9QY25"/>
<name>A0A3R9QY25_9CREN</name>